<organism evidence="3 4">
    <name type="scientific">Alteromonas gilva</name>
    <dbReference type="NCBI Taxonomy" id="2987522"/>
    <lineage>
        <taxon>Bacteria</taxon>
        <taxon>Pseudomonadati</taxon>
        <taxon>Pseudomonadota</taxon>
        <taxon>Gammaproteobacteria</taxon>
        <taxon>Alteromonadales</taxon>
        <taxon>Alteromonadaceae</taxon>
        <taxon>Alteromonas/Salinimonas group</taxon>
        <taxon>Alteromonas</taxon>
    </lineage>
</organism>
<accession>A0ABT5L6P6</accession>
<keyword evidence="1" id="KW-0812">Transmembrane</keyword>
<evidence type="ECO:0000313" key="3">
    <source>
        <dbReference type="EMBL" id="MDC8832709.1"/>
    </source>
</evidence>
<sequence>MIRFSSINRLIMTPVLAIITVLVLLNAASLTIAFSLINNIAIVEQTNVVQERQINEALNEFKTQVQEWKNVLLRGRNEEDRLKYWQRFKQREESVQQQLDSMLQNSQLSGPVSELIERFLSAHHKMGVKYRDGYAAFVSAGFDPTVGDSYVRGIDREPAKLLQQTADNIAANTRTAKQQVSTNTSRLLWLILSSSVLLSVLCIVYLVFNLRRNIVKPTREIAQCLKSMEQKAYDYQLTYHSEHELGLVASATRHLQSKLQDTVGLLSEA</sequence>
<feature type="domain" description="HAMP" evidence="2">
    <location>
        <begin position="212"/>
        <end position="264"/>
    </location>
</feature>
<dbReference type="Proteomes" id="UP001218788">
    <property type="component" value="Unassembled WGS sequence"/>
</dbReference>
<name>A0ABT5L6P6_9ALTE</name>
<feature type="transmembrane region" description="Helical" evidence="1">
    <location>
        <begin position="187"/>
        <end position="208"/>
    </location>
</feature>
<keyword evidence="4" id="KW-1185">Reference proteome</keyword>
<dbReference type="PROSITE" id="PS50885">
    <property type="entry name" value="HAMP"/>
    <property type="match status" value="1"/>
</dbReference>
<evidence type="ECO:0000313" key="4">
    <source>
        <dbReference type="Proteomes" id="UP001218788"/>
    </source>
</evidence>
<dbReference type="InterPro" id="IPR003660">
    <property type="entry name" value="HAMP_dom"/>
</dbReference>
<dbReference type="Gene3D" id="6.10.340.10">
    <property type="match status" value="1"/>
</dbReference>
<keyword evidence="1" id="KW-0472">Membrane</keyword>
<gene>
    <name evidence="3" type="ORF">OIK42_18290</name>
</gene>
<dbReference type="EMBL" id="JAQQXP010000003">
    <property type="protein sequence ID" value="MDC8832709.1"/>
    <property type="molecule type" value="Genomic_DNA"/>
</dbReference>
<comment type="caution">
    <text evidence="3">The sequence shown here is derived from an EMBL/GenBank/DDBJ whole genome shotgun (WGS) entry which is preliminary data.</text>
</comment>
<keyword evidence="1" id="KW-1133">Transmembrane helix</keyword>
<protein>
    <recommendedName>
        <fullName evidence="2">HAMP domain-containing protein</fullName>
    </recommendedName>
</protein>
<evidence type="ECO:0000259" key="2">
    <source>
        <dbReference type="PROSITE" id="PS50885"/>
    </source>
</evidence>
<proteinExistence type="predicted"/>
<reference evidence="3 4" key="1">
    <citation type="submission" date="2022-10" db="EMBL/GenBank/DDBJ databases">
        <title>Alteromonas sp. chi3 Genome sequencing.</title>
        <authorList>
            <person name="Park S."/>
        </authorList>
    </citation>
    <scope>NUCLEOTIDE SEQUENCE [LARGE SCALE GENOMIC DNA]</scope>
    <source>
        <strain evidence="4">chi3</strain>
    </source>
</reference>
<dbReference type="RefSeq" id="WP_273642565.1">
    <property type="nucleotide sequence ID" value="NZ_JAQQXP010000003.1"/>
</dbReference>
<evidence type="ECO:0000256" key="1">
    <source>
        <dbReference type="SAM" id="Phobius"/>
    </source>
</evidence>